<name>A0A7S0LWQ9_9CRYP</name>
<protein>
    <recommendedName>
        <fullName evidence="2 5">peptidylprolyl isomerase</fullName>
        <ecNumber evidence="2 5">5.2.1.8</ecNumber>
    </recommendedName>
</protein>
<dbReference type="PROSITE" id="PS50059">
    <property type="entry name" value="FKBP_PPIASE"/>
    <property type="match status" value="1"/>
</dbReference>
<dbReference type="SUPFAM" id="SSF54534">
    <property type="entry name" value="FKBP-like"/>
    <property type="match status" value="1"/>
</dbReference>
<dbReference type="EMBL" id="HBEZ01000034">
    <property type="protein sequence ID" value="CAD8622341.1"/>
    <property type="molecule type" value="Transcribed_RNA"/>
</dbReference>
<dbReference type="Pfam" id="PF00254">
    <property type="entry name" value="FKBP_C"/>
    <property type="match status" value="1"/>
</dbReference>
<evidence type="ECO:0000256" key="5">
    <source>
        <dbReference type="PROSITE-ProRule" id="PRU00277"/>
    </source>
</evidence>
<evidence type="ECO:0000256" key="3">
    <source>
        <dbReference type="ARBA" id="ARBA00023110"/>
    </source>
</evidence>
<comment type="catalytic activity">
    <reaction evidence="1 5">
        <text>[protein]-peptidylproline (omega=180) = [protein]-peptidylproline (omega=0)</text>
        <dbReference type="Rhea" id="RHEA:16237"/>
        <dbReference type="Rhea" id="RHEA-COMP:10747"/>
        <dbReference type="Rhea" id="RHEA-COMP:10748"/>
        <dbReference type="ChEBI" id="CHEBI:83833"/>
        <dbReference type="ChEBI" id="CHEBI:83834"/>
        <dbReference type="EC" id="5.2.1.8"/>
    </reaction>
</comment>
<keyword evidence="6" id="KW-0732">Signal</keyword>
<reference evidence="8" key="1">
    <citation type="submission" date="2021-01" db="EMBL/GenBank/DDBJ databases">
        <authorList>
            <person name="Corre E."/>
            <person name="Pelletier E."/>
            <person name="Niang G."/>
            <person name="Scheremetjew M."/>
            <person name="Finn R."/>
            <person name="Kale V."/>
            <person name="Holt S."/>
            <person name="Cochrane G."/>
            <person name="Meng A."/>
            <person name="Brown T."/>
            <person name="Cohen L."/>
        </authorList>
    </citation>
    <scope>NUCLEOTIDE SEQUENCE</scope>
    <source>
        <strain evidence="8">CCAP979/52</strain>
    </source>
</reference>
<accession>A0A7S0LWQ9</accession>
<feature type="domain" description="PPIase FKBP-type" evidence="7">
    <location>
        <begin position="97"/>
        <end position="189"/>
    </location>
</feature>
<evidence type="ECO:0000313" key="8">
    <source>
        <dbReference type="EMBL" id="CAD8622341.1"/>
    </source>
</evidence>
<dbReference type="EC" id="5.2.1.8" evidence="2 5"/>
<organism evidence="8">
    <name type="scientific">Cryptomonas curvata</name>
    <dbReference type="NCBI Taxonomy" id="233186"/>
    <lineage>
        <taxon>Eukaryota</taxon>
        <taxon>Cryptophyceae</taxon>
        <taxon>Cryptomonadales</taxon>
        <taxon>Cryptomonadaceae</taxon>
        <taxon>Cryptomonas</taxon>
    </lineage>
</organism>
<keyword evidence="4 5" id="KW-0413">Isomerase</keyword>
<feature type="chain" id="PRO_5030974958" description="peptidylprolyl isomerase" evidence="6">
    <location>
        <begin position="17"/>
        <end position="205"/>
    </location>
</feature>
<dbReference type="PANTHER" id="PTHR43811">
    <property type="entry name" value="FKBP-TYPE PEPTIDYL-PROLYL CIS-TRANS ISOMERASE FKPA"/>
    <property type="match status" value="1"/>
</dbReference>
<dbReference type="InterPro" id="IPR001179">
    <property type="entry name" value="PPIase_FKBP_dom"/>
</dbReference>
<feature type="signal peptide" evidence="6">
    <location>
        <begin position="1"/>
        <end position="16"/>
    </location>
</feature>
<evidence type="ECO:0000256" key="4">
    <source>
        <dbReference type="ARBA" id="ARBA00023235"/>
    </source>
</evidence>
<evidence type="ECO:0000256" key="6">
    <source>
        <dbReference type="SAM" id="SignalP"/>
    </source>
</evidence>
<evidence type="ECO:0000259" key="7">
    <source>
        <dbReference type="PROSITE" id="PS50059"/>
    </source>
</evidence>
<evidence type="ECO:0000256" key="2">
    <source>
        <dbReference type="ARBA" id="ARBA00013194"/>
    </source>
</evidence>
<dbReference type="AlphaFoldDB" id="A0A7S0LWQ9"/>
<dbReference type="PANTHER" id="PTHR43811:SF19">
    <property type="entry name" value="39 KDA FK506-BINDING NUCLEAR PROTEIN"/>
    <property type="match status" value="1"/>
</dbReference>
<dbReference type="InterPro" id="IPR046357">
    <property type="entry name" value="PPIase_dom_sf"/>
</dbReference>
<proteinExistence type="predicted"/>
<evidence type="ECO:0000256" key="1">
    <source>
        <dbReference type="ARBA" id="ARBA00000971"/>
    </source>
</evidence>
<keyword evidence="3 5" id="KW-0697">Rotamase</keyword>
<sequence>MLRFCAFLLAVGGCHAFAPSCPSSYKTASQLKRSSSLSLKMQESSVHAPSTRREALGVLFGGAAWLANAKFASAIAGPEGLEYEVLKAGKGPKPKIGDLVAIRFKGSFNGKEFDNCFNTANSYYYRVGSDSILRGLDLAVQNMRVGDLWKLTVPANLAFGEKGTKASAGKPRIPGGASLEYEVLLETLPGAEEEILELTNGEYPS</sequence>
<dbReference type="Gene3D" id="3.10.50.40">
    <property type="match status" value="1"/>
</dbReference>
<gene>
    <name evidence="8" type="ORF">CCUR1050_LOCUS15</name>
</gene>
<dbReference type="GO" id="GO:0003755">
    <property type="term" value="F:peptidyl-prolyl cis-trans isomerase activity"/>
    <property type="evidence" value="ECO:0007669"/>
    <property type="project" value="UniProtKB-KW"/>
</dbReference>